<name>A0A931CGQ2_9ACTN</name>
<organism evidence="1 2">
    <name type="scientific">Actinoplanes aureus</name>
    <dbReference type="NCBI Taxonomy" id="2792083"/>
    <lineage>
        <taxon>Bacteria</taxon>
        <taxon>Bacillati</taxon>
        <taxon>Actinomycetota</taxon>
        <taxon>Actinomycetes</taxon>
        <taxon>Micromonosporales</taxon>
        <taxon>Micromonosporaceae</taxon>
        <taxon>Actinoplanes</taxon>
    </lineage>
</organism>
<dbReference type="RefSeq" id="WP_196419152.1">
    <property type="nucleotide sequence ID" value="NZ_JADQTO010000026.1"/>
</dbReference>
<proteinExistence type="predicted"/>
<accession>A0A931CGQ2</accession>
<dbReference type="Proteomes" id="UP000598146">
    <property type="component" value="Unassembled WGS sequence"/>
</dbReference>
<reference evidence="1" key="1">
    <citation type="submission" date="2020-11" db="EMBL/GenBank/DDBJ databases">
        <title>Isolation and identification of active actinomycetes.</title>
        <authorList>
            <person name="Sun X."/>
        </authorList>
    </citation>
    <scope>NUCLEOTIDE SEQUENCE</scope>
    <source>
        <strain evidence="1">NEAU-A11</strain>
    </source>
</reference>
<gene>
    <name evidence="1" type="ORF">I4J89_37945</name>
</gene>
<dbReference type="PANTHER" id="PTHR11014">
    <property type="entry name" value="PEPTIDASE M20 FAMILY MEMBER"/>
    <property type="match status" value="1"/>
</dbReference>
<dbReference type="EMBL" id="JADQTO010000026">
    <property type="protein sequence ID" value="MBG0567247.1"/>
    <property type="molecule type" value="Genomic_DNA"/>
</dbReference>
<comment type="caution">
    <text evidence="1">The sequence shown here is derived from an EMBL/GenBank/DDBJ whole genome shotgun (WGS) entry which is preliminary data.</text>
</comment>
<protein>
    <submittedName>
        <fullName evidence="1">M20/M25/M40 family metallo-hydrolase</fullName>
    </submittedName>
</protein>
<dbReference type="SUPFAM" id="SSF53187">
    <property type="entry name" value="Zn-dependent exopeptidases"/>
    <property type="match status" value="1"/>
</dbReference>
<dbReference type="Pfam" id="PF01546">
    <property type="entry name" value="Peptidase_M20"/>
    <property type="match status" value="1"/>
</dbReference>
<dbReference type="Gene3D" id="3.40.630.10">
    <property type="entry name" value="Zn peptidases"/>
    <property type="match status" value="2"/>
</dbReference>
<dbReference type="PROSITE" id="PS51318">
    <property type="entry name" value="TAT"/>
    <property type="match status" value="1"/>
</dbReference>
<evidence type="ECO:0000313" key="1">
    <source>
        <dbReference type="EMBL" id="MBG0567247.1"/>
    </source>
</evidence>
<dbReference type="InterPro" id="IPR017439">
    <property type="entry name" value="Amidohydrolase"/>
</dbReference>
<dbReference type="PANTHER" id="PTHR11014:SF63">
    <property type="entry name" value="METALLOPEPTIDASE, PUTATIVE (AFU_ORTHOLOGUE AFUA_6G09600)-RELATED"/>
    <property type="match status" value="1"/>
</dbReference>
<dbReference type="AlphaFoldDB" id="A0A931CGQ2"/>
<dbReference type="GO" id="GO:0016787">
    <property type="term" value="F:hydrolase activity"/>
    <property type="evidence" value="ECO:0007669"/>
    <property type="project" value="InterPro"/>
</dbReference>
<keyword evidence="2" id="KW-1185">Reference proteome</keyword>
<dbReference type="InterPro" id="IPR006311">
    <property type="entry name" value="TAT_signal"/>
</dbReference>
<evidence type="ECO:0000313" key="2">
    <source>
        <dbReference type="Proteomes" id="UP000598146"/>
    </source>
</evidence>
<sequence length="423" mass="44733">MGPEERAVSRRAVLGGVAAGVATGIWPATAAQAGGVPAAATVDAVASRLDRHLIELRRDLHRHPETAGQEQRTADVVARHLRAAGLRVTTGVGGHGVVGVLTGARRGRTVAYRADMDAVGAQDQIGGSGQAAHLCGHDMHTAVGVGVALVLAALRERLAGRYAFIFQPAEETLTGAAAMLADGVFDRIRPAEIHALHCGPFPVGQFVVTPGTGLPGQDRGVITLTGPDATARAQQLALEINSLGTVARPATPADLERLIADVQTPDGPLARFVFMQARAAESEVRVSYRCWPQHRYAEIRDAISRLARSAGPASVDFPNKPFPALITPRREGRQLQRHLHRTIGAERTGVLHAAIPFSGEDYALFLDRIPGTYTFLGVRAPGAAIETSYPHFGTFNPDERAIGHGVRTMAGWLATRASAETPA</sequence>
<dbReference type="InterPro" id="IPR002933">
    <property type="entry name" value="Peptidase_M20"/>
</dbReference>